<evidence type="ECO:0000313" key="3">
    <source>
        <dbReference type="Proteomes" id="UP000569329"/>
    </source>
</evidence>
<accession>A0A839DVJ1</accession>
<comment type="caution">
    <text evidence="2">The sequence shown here is derived from an EMBL/GenBank/DDBJ whole genome shotgun (WGS) entry which is preliminary data.</text>
</comment>
<protein>
    <submittedName>
        <fullName evidence="2">Uncharacterized protein</fullName>
    </submittedName>
</protein>
<dbReference type="EMBL" id="JACGWZ010000003">
    <property type="protein sequence ID" value="MBA8825514.1"/>
    <property type="molecule type" value="Genomic_DNA"/>
</dbReference>
<feature type="compositionally biased region" description="Basic and acidic residues" evidence="1">
    <location>
        <begin position="13"/>
        <end position="34"/>
    </location>
</feature>
<reference evidence="2 3" key="1">
    <citation type="submission" date="2020-07" db="EMBL/GenBank/DDBJ databases">
        <title>Sequencing the genomes of 1000 actinobacteria strains.</title>
        <authorList>
            <person name="Klenk H.-P."/>
        </authorList>
    </citation>
    <scope>NUCLEOTIDE SEQUENCE [LARGE SCALE GENOMIC DNA]</scope>
    <source>
        <strain evidence="2 3">DSM 45975</strain>
    </source>
</reference>
<name>A0A839DVJ1_9PSEU</name>
<dbReference type="AlphaFoldDB" id="A0A839DVJ1"/>
<evidence type="ECO:0000256" key="1">
    <source>
        <dbReference type="SAM" id="MobiDB-lite"/>
    </source>
</evidence>
<keyword evidence="3" id="KW-1185">Reference proteome</keyword>
<feature type="region of interest" description="Disordered" evidence="1">
    <location>
        <begin position="1"/>
        <end position="38"/>
    </location>
</feature>
<sequence>MGRQGDSAGDEDDRSRNEVDAGDERQRSGDRGDHAGSVADLAEVVDDPVAHVGERVADGVPEARCDAGGVVELALDSPGVVFPPVLQVLGLAADVVDAGPSFFRVLAGLRGGVGVGFCLLVGRVRGGRIVGGVGDRGAGFRFGLLCGGIGFLGGGEGNRRVSQLRR</sequence>
<gene>
    <name evidence="2" type="ORF">FHX42_002865</name>
</gene>
<dbReference type="Proteomes" id="UP000569329">
    <property type="component" value="Unassembled WGS sequence"/>
</dbReference>
<evidence type="ECO:0000313" key="2">
    <source>
        <dbReference type="EMBL" id="MBA8825514.1"/>
    </source>
</evidence>
<organism evidence="2 3">
    <name type="scientific">Halosaccharopolyspora lacisalsi</name>
    <dbReference type="NCBI Taxonomy" id="1000566"/>
    <lineage>
        <taxon>Bacteria</taxon>
        <taxon>Bacillati</taxon>
        <taxon>Actinomycetota</taxon>
        <taxon>Actinomycetes</taxon>
        <taxon>Pseudonocardiales</taxon>
        <taxon>Pseudonocardiaceae</taxon>
        <taxon>Halosaccharopolyspora</taxon>
    </lineage>
</organism>
<dbReference type="RefSeq" id="WP_182544680.1">
    <property type="nucleotide sequence ID" value="NZ_JACGWZ010000003.1"/>
</dbReference>
<proteinExistence type="predicted"/>